<feature type="compositionally biased region" description="Acidic residues" evidence="1">
    <location>
        <begin position="115"/>
        <end position="124"/>
    </location>
</feature>
<reference evidence="3" key="1">
    <citation type="journal article" date="2018" name="MSphere">
        <title>Metagenomic Discovery of 83 New Human Papillomavirus Types in Patients with Immunodeficiency.</title>
        <authorList>
            <person name="Pastrana D.V."/>
            <person name="Peretti A."/>
            <person name="Welch N.L."/>
            <person name="Borgogna C."/>
            <person name="Olivero C."/>
            <person name="Badolato R."/>
            <person name="Notarangelo L.D."/>
            <person name="Gariglio M."/>
            <person name="FitzGerald P.C."/>
            <person name="McIntosh C.E."/>
            <person name="Reeves J."/>
            <person name="Starrett G.J."/>
            <person name="Bliskovsky V."/>
            <person name="Velez D."/>
            <person name="Brownell I."/>
            <person name="Yarchoan R."/>
            <person name="Wyvill K.M."/>
            <person name="Uldrick T.S."/>
            <person name="Maldarelli F."/>
            <person name="Lisco A."/>
            <person name="Sereti I."/>
            <person name="Gonzalez C.M."/>
            <person name="Androphy E.J."/>
            <person name="McBride A.A."/>
            <person name="Van Doorslaer K."/>
            <person name="Garcia F."/>
            <person name="Dvoretzky I."/>
            <person name="Liu J.S."/>
            <person name="Han J."/>
            <person name="Murphy P.M."/>
            <person name="McDermott D.H."/>
            <person name="Buck C.B."/>
        </authorList>
    </citation>
    <scope>NUCLEOTIDE SEQUENCE [LARGE SCALE GENOMIC DNA]</scope>
    <source>
        <strain evidence="2">Gamma24_w34c28a</strain>
        <strain evidence="3">IGamma24_w27c34a</strain>
    </source>
</reference>
<dbReference type="EMBL" id="MF588787">
    <property type="protein sequence ID" value="ATQ38710.1"/>
    <property type="molecule type" value="Genomic_DNA"/>
</dbReference>
<organism evidence="3">
    <name type="scientific">Gammapapillomavirus 24</name>
    <dbReference type="NCBI Taxonomy" id="1961681"/>
    <lineage>
        <taxon>Viruses</taxon>
        <taxon>Monodnaviria</taxon>
        <taxon>Shotokuvirae</taxon>
        <taxon>Cossaviricota</taxon>
        <taxon>Papovaviricetes</taxon>
        <taxon>Zurhausenvirales</taxon>
        <taxon>Papillomaviridae</taxon>
        <taxon>Firstpapillomavirinae</taxon>
        <taxon>Gammapapillomavirus</taxon>
    </lineage>
</organism>
<feature type="region of interest" description="Disordered" evidence="1">
    <location>
        <begin position="49"/>
        <end position="124"/>
    </location>
</feature>
<dbReference type="EMBL" id="MF588751">
    <property type="protein sequence ID" value="ATQ38599.1"/>
    <property type="molecule type" value="Genomic_DNA"/>
</dbReference>
<dbReference type="Proteomes" id="UP000289898">
    <property type="component" value="Segment"/>
</dbReference>
<evidence type="ECO:0000313" key="2">
    <source>
        <dbReference type="EMBL" id="ATQ38599.1"/>
    </source>
</evidence>
<evidence type="ECO:0000256" key="1">
    <source>
        <dbReference type="SAM" id="MobiDB-lite"/>
    </source>
</evidence>
<accession>A0A2D2AMR0</accession>
<proteinExistence type="predicted"/>
<evidence type="ECO:0000313" key="3">
    <source>
        <dbReference type="EMBL" id="ATQ38710.1"/>
    </source>
</evidence>
<dbReference type="Proteomes" id="UP000289421">
    <property type="component" value="Segment"/>
</dbReference>
<protein>
    <submittedName>
        <fullName evidence="3">E4</fullName>
    </submittedName>
</protein>
<name>A0A2D2AMR0_9PAPI</name>
<sequence>MDYFMRKLVVTEFTLHYLIQMLKGMDTTDSGLCILKIKLLLPPPALQSLPPLTPGRLPPTFPQPPKTPYPPRKAQDDSKGRRSGLAQGRRLHFDEDDENKENLPPKENQPPLQKEEDEEEEELNDLECLLRKWGRDIDQFQEGIYHDLNNFRKRLGIRQS</sequence>
<feature type="compositionally biased region" description="Pro residues" evidence="1">
    <location>
        <begin position="49"/>
        <end position="71"/>
    </location>
</feature>
<gene>
    <name evidence="3" type="primary">E4</name>
</gene>